<accession>V6M680</accession>
<organism evidence="1">
    <name type="scientific">Spironucleus salmonicida</name>
    <dbReference type="NCBI Taxonomy" id="348837"/>
    <lineage>
        <taxon>Eukaryota</taxon>
        <taxon>Metamonada</taxon>
        <taxon>Diplomonadida</taxon>
        <taxon>Hexamitidae</taxon>
        <taxon>Hexamitinae</taxon>
        <taxon>Spironucleus</taxon>
    </lineage>
</organism>
<name>V6M680_9EUKA</name>
<reference evidence="1" key="1">
    <citation type="journal article" date="2014" name="PLoS Genet.">
        <title>The Genome of Spironucleus salmonicida Highlights a Fish Pathogen Adapted to Fluctuating Environments.</title>
        <authorList>
            <person name="Xu F."/>
            <person name="Jerlstrom-Hultqvist J."/>
            <person name="Einarsson E."/>
            <person name="Astvaldsson A."/>
            <person name="Svard S.G."/>
            <person name="Andersson J.O."/>
        </authorList>
    </citation>
    <scope>NUCLEOTIDE SEQUENCE</scope>
</reference>
<evidence type="ECO:0000313" key="1">
    <source>
        <dbReference type="EMBL" id="EST48899.1"/>
    </source>
</evidence>
<sequence>MLFLQLKRSIILDDSQQNRRLTCCLQSKNNSFNTKAIFNALSIHLPQQLQFVNCINSQTQFCVTFIPTVCIHQISLKSIIYGTVQLIWAPAQDIDNQLKPSHLLCPLTRISSTRDIALLYSNTLKINFSSRNSTNLSTKPTNMDLKTLKGPNQSLICSPFSFRNQKQISFK</sequence>
<gene>
    <name evidence="1" type="ORF">SS50377_10870</name>
</gene>
<dbReference type="AlphaFoldDB" id="V6M680"/>
<dbReference type="EMBL" id="KI545974">
    <property type="protein sequence ID" value="EST48899.1"/>
    <property type="molecule type" value="Genomic_DNA"/>
</dbReference>
<proteinExistence type="predicted"/>
<protein>
    <submittedName>
        <fullName evidence="1">Uncharacterized protein</fullName>
    </submittedName>
</protein>